<evidence type="ECO:0000313" key="5">
    <source>
        <dbReference type="EMBL" id="GBL62731.1"/>
    </source>
</evidence>
<accession>A0A4Y1ZQB8</accession>
<dbReference type="EMBL" id="BGPR01076816">
    <property type="protein sequence ID" value="GBL62731.1"/>
    <property type="molecule type" value="Genomic_DNA"/>
</dbReference>
<evidence type="ECO:0000313" key="4">
    <source>
        <dbReference type="EMBL" id="GBL62721.1"/>
    </source>
</evidence>
<dbReference type="EMBL" id="BGPR01076815">
    <property type="protein sequence ID" value="GBL62721.1"/>
    <property type="molecule type" value="Genomic_DNA"/>
</dbReference>
<evidence type="ECO:0000313" key="6">
    <source>
        <dbReference type="Proteomes" id="UP000499080"/>
    </source>
</evidence>
<protein>
    <recommendedName>
        <fullName evidence="1">Integrase zinc-binding domain-containing protein</fullName>
    </recommendedName>
</protein>
<dbReference type="Pfam" id="PF17921">
    <property type="entry name" value="Integrase_H2C2"/>
    <property type="match status" value="1"/>
</dbReference>
<evidence type="ECO:0000259" key="1">
    <source>
        <dbReference type="Pfam" id="PF17921"/>
    </source>
</evidence>
<keyword evidence="6" id="KW-1185">Reference proteome</keyword>
<dbReference type="OrthoDB" id="6426297at2759"/>
<dbReference type="EMBL" id="BGPR01076812">
    <property type="protein sequence ID" value="GBL62699.1"/>
    <property type="molecule type" value="Genomic_DNA"/>
</dbReference>
<evidence type="ECO:0000313" key="3">
    <source>
        <dbReference type="EMBL" id="GBL62713.1"/>
    </source>
</evidence>
<sequence>MPAKHYFVSLLVFDSHKKVFHGEISETLMEIREKYWLIRGMQTVKNLLKRCVLCKRFNSSPDVQATAPLPAVRMEQLPPFSVVGIDFVGPLYTKNSDNKN</sequence>
<dbReference type="EMBL" id="BGPR01076814">
    <property type="protein sequence ID" value="GBL62713.1"/>
    <property type="molecule type" value="Genomic_DNA"/>
</dbReference>
<feature type="domain" description="Integrase zinc-binding" evidence="1">
    <location>
        <begin position="11"/>
        <end position="59"/>
    </location>
</feature>
<comment type="caution">
    <text evidence="5">The sequence shown here is derived from an EMBL/GenBank/DDBJ whole genome shotgun (WGS) entry which is preliminary data.</text>
</comment>
<dbReference type="PANTHER" id="PTHR47331:SF5">
    <property type="entry name" value="RIBONUCLEASE H"/>
    <property type="match status" value="1"/>
</dbReference>
<dbReference type="PANTHER" id="PTHR47331">
    <property type="entry name" value="PHD-TYPE DOMAIN-CONTAINING PROTEIN"/>
    <property type="match status" value="1"/>
</dbReference>
<dbReference type="InterPro" id="IPR041588">
    <property type="entry name" value="Integrase_H2C2"/>
</dbReference>
<proteinExistence type="predicted"/>
<reference evidence="5 6" key="1">
    <citation type="journal article" date="2019" name="Sci. Rep.">
        <title>Orb-weaving spider Araneus ventricosus genome elucidates the spidroin gene catalogue.</title>
        <authorList>
            <person name="Kono N."/>
            <person name="Nakamura H."/>
            <person name="Ohtoshi R."/>
            <person name="Moran D.A.P."/>
            <person name="Shinohara A."/>
            <person name="Yoshida Y."/>
            <person name="Fujiwara M."/>
            <person name="Mori M."/>
            <person name="Tomita M."/>
            <person name="Arakawa K."/>
        </authorList>
    </citation>
    <scope>NUCLEOTIDE SEQUENCE [LARGE SCALE GENOMIC DNA]</scope>
</reference>
<dbReference type="AlphaFoldDB" id="A0A4Y1ZQB8"/>
<gene>
    <name evidence="4" type="ORF">AVEN_104781_1</name>
    <name evidence="5" type="ORF">AVEN_113787_1</name>
    <name evidence="2" type="ORF">AVEN_268516_1</name>
    <name evidence="3" type="ORF">AVEN_64481_1</name>
</gene>
<evidence type="ECO:0000313" key="2">
    <source>
        <dbReference type="EMBL" id="GBL62699.1"/>
    </source>
</evidence>
<name>A0A4Y1ZQB8_ARAVE</name>
<dbReference type="Proteomes" id="UP000499080">
    <property type="component" value="Unassembled WGS sequence"/>
</dbReference>
<organism evidence="5 6">
    <name type="scientific">Araneus ventricosus</name>
    <name type="common">Orbweaver spider</name>
    <name type="synonym">Epeira ventricosa</name>
    <dbReference type="NCBI Taxonomy" id="182803"/>
    <lineage>
        <taxon>Eukaryota</taxon>
        <taxon>Metazoa</taxon>
        <taxon>Ecdysozoa</taxon>
        <taxon>Arthropoda</taxon>
        <taxon>Chelicerata</taxon>
        <taxon>Arachnida</taxon>
        <taxon>Araneae</taxon>
        <taxon>Araneomorphae</taxon>
        <taxon>Entelegynae</taxon>
        <taxon>Araneoidea</taxon>
        <taxon>Araneidae</taxon>
        <taxon>Araneus</taxon>
    </lineage>
</organism>